<proteinExistence type="predicted"/>
<dbReference type="AlphaFoldDB" id="B2TRL0"/>
<accession>B2TRL0</accession>
<dbReference type="EMBL" id="CP001056">
    <property type="protein sequence ID" value="ACD22357.1"/>
    <property type="molecule type" value="Genomic_DNA"/>
</dbReference>
<reference evidence="1" key="1">
    <citation type="submission" date="2009-06" db="EMBL/GenBank/DDBJ databases">
        <authorList>
            <consortium name="US DOE Joint Genome Institute (JGI-PGF)"/>
            <person name="Lucas S."/>
            <person name="Copeland A."/>
            <person name="Lapidus A."/>
            <person name="Glavina del Rio T."/>
            <person name="Dalin E."/>
            <person name="Tice H."/>
            <person name="Bruce D."/>
            <person name="Goodwin L."/>
            <person name="Pitluck S."/>
            <person name="Kyrpides N."/>
            <person name="Mavromatis K."/>
            <person name="Ivanova N."/>
            <person name="Saunders E."/>
            <person name="Brettin T."/>
            <person name="Detter J.C."/>
            <person name="Han C."/>
            <person name="Larimer F."/>
            <person name="Land M."/>
            <person name="Hauser L."/>
            <person name="Markowitz V."/>
            <person name="Cheng J.-F."/>
            <person name="Hugenholtz P."/>
            <person name="Woyke T."/>
            <person name="Wu D."/>
            <person name="Gronow S."/>
            <person name="Klenk H.-P."/>
            <person name="Eisen J.A."/>
        </authorList>
    </citation>
    <scope>NUCLEOTIDE SEQUENCE</scope>
    <source>
        <strain evidence="1">Eklund 17B</strain>
    </source>
</reference>
<evidence type="ECO:0000313" key="1">
    <source>
        <dbReference type="EMBL" id="ACD22357.1"/>
    </source>
</evidence>
<reference evidence="1" key="2">
    <citation type="submission" date="2009-08" db="EMBL/GenBank/DDBJ databases">
        <authorList>
            <person name="Shrivastava S."/>
            <person name="Brinkac L.M."/>
            <person name="Dodson R.J."/>
            <person name="Harkins D.M."/>
            <person name="Durkin A.S."/>
            <person name="Sutton G."/>
        </authorList>
    </citation>
    <scope>NUCLEOTIDE SEQUENCE</scope>
    <source>
        <strain evidence="1">Eklund 17B</strain>
    </source>
</reference>
<name>B2TRL0_CLOBB</name>
<gene>
    <name evidence="1" type="ordered locus">CLL_A2380</name>
</gene>
<sequence>MNEIDYSMNLELERHGIVGMVNDISTTFLIKKCNDSVENNYDLNTLISKIKFKQGSIITINDIYYLALDIEEQFSNTIYSKGTIRKCTKLKFGEDNLFKKKRDVIGFIDKDKAAIVSNDFFLQENSYVNVTIPFEQYNFNDKYINFMDKSYMIVSTDDTKDGLITLYAKFKEIFVIKDIYEIECNTNIVSVNVGGNFNINAVVKKNWIVLSDAIINGVVENKSICNYINGTINGLANGTTKITLFYEEKATYKIDVTVNEISVNYEIIGNDNFKQIEECEYKINPLTDCDFYINDFDSEYIASIIQDDKKGSCKVKGVKAISNNYFTLYAKKDDVIIAEKKINVLRR</sequence>
<dbReference type="PATRIC" id="fig|935198.13.peg.2338"/>
<protein>
    <submittedName>
        <fullName evidence="1">Uncharacterized protein</fullName>
    </submittedName>
</protein>
<dbReference type="HOGENOM" id="CLU_798549_0_0_9"/>
<accession>U4PM45</accession>
<dbReference type="KEGG" id="cbk:CLL_A2380"/>
<organism evidence="1">
    <name type="scientific">Clostridium botulinum (strain Eklund 17B / Type B)</name>
    <dbReference type="NCBI Taxonomy" id="935198"/>
    <lineage>
        <taxon>Bacteria</taxon>
        <taxon>Bacillati</taxon>
        <taxon>Bacillota</taxon>
        <taxon>Clostridia</taxon>
        <taxon>Eubacteriales</taxon>
        <taxon>Clostridiaceae</taxon>
        <taxon>Clostridium</taxon>
    </lineage>
</organism>